<evidence type="ECO:0000259" key="1">
    <source>
        <dbReference type="Pfam" id="PF13568"/>
    </source>
</evidence>
<dbReference type="InterPro" id="IPR025665">
    <property type="entry name" value="Beta-barrel_OMP_2"/>
</dbReference>
<evidence type="ECO:0000313" key="2">
    <source>
        <dbReference type="EMBL" id="UNY98845.1"/>
    </source>
</evidence>
<feature type="domain" description="Outer membrane protein beta-barrel" evidence="1">
    <location>
        <begin position="40"/>
        <end position="215"/>
    </location>
</feature>
<dbReference type="Pfam" id="PF13568">
    <property type="entry name" value="OMP_b-brl_2"/>
    <property type="match status" value="1"/>
</dbReference>
<dbReference type="RefSeq" id="WP_242937251.1">
    <property type="nucleotide sequence ID" value="NZ_CP094326.1"/>
</dbReference>
<evidence type="ECO:0000313" key="3">
    <source>
        <dbReference type="Proteomes" id="UP000829476"/>
    </source>
</evidence>
<reference evidence="2 3" key="1">
    <citation type="journal article" date="2018" name="Int. J. Syst. Evol. Microbiol.">
        <title>Zhouia spongiae sp. nov., isolated from a marine sponge.</title>
        <authorList>
            <person name="Zhuang L."/>
            <person name="Lin B."/>
            <person name="Qin F."/>
            <person name="Luo L."/>
        </authorList>
    </citation>
    <scope>NUCLEOTIDE SEQUENCE [LARGE SCALE GENOMIC DNA]</scope>
    <source>
        <strain evidence="2 3">HN-Y44</strain>
    </source>
</reference>
<dbReference type="Proteomes" id="UP000829476">
    <property type="component" value="Chromosome"/>
</dbReference>
<keyword evidence="3" id="KW-1185">Reference proteome</keyword>
<protein>
    <submittedName>
        <fullName evidence="2">PorT family protein</fullName>
    </submittedName>
</protein>
<accession>A0ABY3YMJ8</accession>
<organism evidence="2 3">
    <name type="scientific">Zhouia spongiae</name>
    <dbReference type="NCBI Taxonomy" id="2202721"/>
    <lineage>
        <taxon>Bacteria</taxon>
        <taxon>Pseudomonadati</taxon>
        <taxon>Bacteroidota</taxon>
        <taxon>Flavobacteriia</taxon>
        <taxon>Flavobacteriales</taxon>
        <taxon>Flavobacteriaceae</taxon>
        <taxon>Zhouia</taxon>
    </lineage>
</organism>
<dbReference type="EMBL" id="CP094326">
    <property type="protein sequence ID" value="UNY98845.1"/>
    <property type="molecule type" value="Genomic_DNA"/>
</dbReference>
<name>A0ABY3YMJ8_9FLAO</name>
<gene>
    <name evidence="2" type="ORF">MQE36_00475</name>
</gene>
<sequence length="233" mass="26604">MINMAIWPDILNVKKQRMIKMQKLLMIFFLVFIISDFYGQDKKANFGIKAGVNYGKYVPDKRSTEYRHVVGFYAGGFFNIALEEKLEFQPELLFALHGSRIFIGGLDIPSFDYNGNRLPNSNTYDFTYEVNELTISVPLAIKVFLSKNFYLESGPQFGIIVDRRLSSSQELLEGEDDSFVIRDGDSFDFGVCLGIGQKLSEKLSLNLRSYTGLIKRDDDIKSFVFNLGLAYNL</sequence>
<proteinExistence type="predicted"/>